<accession>A0A0A2KUF4</accession>
<sequence>MERHHQSSDESGSSAISSNLRRDIDLTNRLSTLLDDTRNEHLRSELQIPPATEPREVLSCVLSLSSVVSTASSFALFNTTQQTPCVGFRSIGFGQCGIVFERPGRAYVIKIARPSFENALWADFQAHLAVHHAFSNQQSTHQESVEVRVPKIFSYVPKTNNQWWDTHLDLFHGSHLSFPLPAMALITERILPLPKLARQALIQAYCPAPSQPAVVSHDTNRDCLARIYLGRRRGANDPPPRNFTLRNFNLCLDLMIELKLPIQHYAQAIGQALAIMHWSAHVDCYDVEFVLGSERETSYTQEICRSLGLSAEELARMPPHTDLDTMIRINFRRRTTRVWVLDFNLCNIWDERIGLERPNDLITHLVEAFFENDPYYPRPSEEIEPEKSLWFTFSSSYRDTAASVLSVPGKDPRLALLPQLFLDACVFRQSETSA</sequence>
<dbReference type="PANTHER" id="PTHR40780">
    <property type="entry name" value="DUF3669 DOMAIN-CONTAINING PROTEIN"/>
    <property type="match status" value="1"/>
</dbReference>
<gene>
    <name evidence="2" type="ORF">PITC_051420</name>
</gene>
<dbReference type="Pfam" id="PF12417">
    <property type="entry name" value="DUF3669"/>
    <property type="match status" value="1"/>
</dbReference>
<feature type="domain" description="DUF3669" evidence="1">
    <location>
        <begin position="338"/>
        <end position="406"/>
    </location>
</feature>
<dbReference type="EMBL" id="JQGA01000927">
    <property type="protein sequence ID" value="KGO71457.1"/>
    <property type="molecule type" value="Genomic_DNA"/>
</dbReference>
<dbReference type="AlphaFoldDB" id="A0A0A2KUF4"/>
<dbReference type="Proteomes" id="UP000030104">
    <property type="component" value="Unassembled WGS sequence"/>
</dbReference>
<dbReference type="HOGENOM" id="CLU_039531_0_0_1"/>
<protein>
    <recommendedName>
        <fullName evidence="1">DUF3669 domain-containing protein</fullName>
    </recommendedName>
</protein>
<proteinExistence type="predicted"/>
<evidence type="ECO:0000313" key="2">
    <source>
        <dbReference type="EMBL" id="KGO71457.1"/>
    </source>
</evidence>
<organism evidence="2 3">
    <name type="scientific">Penicillium italicum</name>
    <name type="common">Blue mold</name>
    <dbReference type="NCBI Taxonomy" id="40296"/>
    <lineage>
        <taxon>Eukaryota</taxon>
        <taxon>Fungi</taxon>
        <taxon>Dikarya</taxon>
        <taxon>Ascomycota</taxon>
        <taxon>Pezizomycotina</taxon>
        <taxon>Eurotiomycetes</taxon>
        <taxon>Eurotiomycetidae</taxon>
        <taxon>Eurotiales</taxon>
        <taxon>Aspergillaceae</taxon>
        <taxon>Penicillium</taxon>
    </lineage>
</organism>
<dbReference type="OMA" id="SANVDCY"/>
<evidence type="ECO:0000259" key="1">
    <source>
        <dbReference type="Pfam" id="PF12417"/>
    </source>
</evidence>
<name>A0A0A2KUF4_PENIT</name>
<dbReference type="InterPro" id="IPR022137">
    <property type="entry name" value="Znf_prot_DUF3669"/>
</dbReference>
<keyword evidence="3" id="KW-1185">Reference proteome</keyword>
<dbReference type="OrthoDB" id="2993351at2759"/>
<evidence type="ECO:0000313" key="3">
    <source>
        <dbReference type="Proteomes" id="UP000030104"/>
    </source>
</evidence>
<dbReference type="PANTHER" id="PTHR40780:SF2">
    <property type="entry name" value="DUF3669 DOMAIN-CONTAINING PROTEIN"/>
    <property type="match status" value="1"/>
</dbReference>
<reference evidence="2 3" key="1">
    <citation type="journal article" date="2015" name="Mol. Plant Microbe Interact.">
        <title>Genome, transcriptome, and functional analyses of Penicillium expansum provide new insights into secondary metabolism and pathogenicity.</title>
        <authorList>
            <person name="Ballester A.R."/>
            <person name="Marcet-Houben M."/>
            <person name="Levin E."/>
            <person name="Sela N."/>
            <person name="Selma-Lazaro C."/>
            <person name="Carmona L."/>
            <person name="Wisniewski M."/>
            <person name="Droby S."/>
            <person name="Gonzalez-Candelas L."/>
            <person name="Gabaldon T."/>
        </authorList>
    </citation>
    <scope>NUCLEOTIDE SEQUENCE [LARGE SCALE GENOMIC DNA]</scope>
    <source>
        <strain evidence="2 3">PHI-1</strain>
    </source>
</reference>
<comment type="caution">
    <text evidence="2">The sequence shown here is derived from an EMBL/GenBank/DDBJ whole genome shotgun (WGS) entry which is preliminary data.</text>
</comment>
<dbReference type="PhylomeDB" id="A0A0A2KUF4"/>